<dbReference type="PROSITE" id="PS51173">
    <property type="entry name" value="CBM2"/>
    <property type="match status" value="1"/>
</dbReference>
<keyword evidence="6" id="KW-0119">Carbohydrate metabolism</keyword>
<dbReference type="GO" id="GO:0030247">
    <property type="term" value="F:polysaccharide binding"/>
    <property type="evidence" value="ECO:0007669"/>
    <property type="project" value="UniProtKB-UniRule"/>
</dbReference>
<dbReference type="GO" id="GO:0009986">
    <property type="term" value="C:cell surface"/>
    <property type="evidence" value="ECO:0007669"/>
    <property type="project" value="TreeGrafter"/>
</dbReference>
<keyword evidence="5" id="KW-0136">Cellulose degradation</keyword>
<dbReference type="InterPro" id="IPR008965">
    <property type="entry name" value="CBM2/CBM3_carb-bd_dom_sf"/>
</dbReference>
<dbReference type="PANTHER" id="PTHR31297">
    <property type="entry name" value="GLUCAN ENDO-1,6-BETA-GLUCOSIDASE B"/>
    <property type="match status" value="1"/>
</dbReference>
<keyword evidence="7" id="KW-0326">Glycosidase</keyword>
<keyword evidence="8" id="KW-0624">Polysaccharide degradation</keyword>
<protein>
    <recommendedName>
        <fullName evidence="2">cellulase</fullName>
        <ecNumber evidence="2">3.2.1.4</ecNumber>
    </recommendedName>
</protein>
<dbReference type="Pfam" id="PF00553">
    <property type="entry name" value="CBM_2"/>
    <property type="match status" value="1"/>
</dbReference>
<name>A0A895YR43_9ACTN</name>
<accession>A0A895YR43</accession>
<reference evidence="12" key="1">
    <citation type="submission" date="2021-02" db="EMBL/GenBank/DDBJ databases">
        <title>Natrosporangium hydrolyticum gen. nov., sp. nov, a haloalkaliphilic actinobacterium from a soda solonchak soil.</title>
        <authorList>
            <person name="Sorokin D.Y."/>
            <person name="Khijniak T.V."/>
            <person name="Zakharycheva A.P."/>
            <person name="Boueva O.V."/>
            <person name="Ariskina E.V."/>
            <person name="Hahnke R.L."/>
            <person name="Bunk B."/>
            <person name="Sproer C."/>
            <person name="Schumann P."/>
            <person name="Evtushenko L.I."/>
            <person name="Kublanov I.V."/>
        </authorList>
    </citation>
    <scope>NUCLEOTIDE SEQUENCE</scope>
    <source>
        <strain evidence="12">DSM 106523</strain>
    </source>
</reference>
<dbReference type="GO" id="GO:0030245">
    <property type="term" value="P:cellulose catabolic process"/>
    <property type="evidence" value="ECO:0007669"/>
    <property type="project" value="UniProtKB-KW"/>
</dbReference>
<feature type="chain" id="PRO_5034813040" description="cellulase" evidence="10">
    <location>
        <begin position="37"/>
        <end position="698"/>
    </location>
</feature>
<organism evidence="12 13">
    <name type="scientific">Natronosporangium hydrolyticum</name>
    <dbReference type="NCBI Taxonomy" id="2811111"/>
    <lineage>
        <taxon>Bacteria</taxon>
        <taxon>Bacillati</taxon>
        <taxon>Actinomycetota</taxon>
        <taxon>Actinomycetes</taxon>
        <taxon>Micromonosporales</taxon>
        <taxon>Micromonosporaceae</taxon>
        <taxon>Natronosporangium</taxon>
    </lineage>
</organism>
<dbReference type="AlphaFoldDB" id="A0A895YR43"/>
<dbReference type="InterPro" id="IPR005102">
    <property type="entry name" value="Carbo-bd_X2"/>
</dbReference>
<dbReference type="SUPFAM" id="SSF51445">
    <property type="entry name" value="(Trans)glycosidases"/>
    <property type="match status" value="1"/>
</dbReference>
<dbReference type="PANTHER" id="PTHR31297:SF17">
    <property type="entry name" value="ENDOGLUCANASE"/>
    <property type="match status" value="1"/>
</dbReference>
<sequence length="698" mass="76157">MHGTLRAARWRLALSTVAITSLLTGLGVAAASTAHAATGCSVDYSAEHEWPGGFTGNVAITNLGDPVDGWDLEWTFPSGQQVTQAWGATVAQSGADVTASNVGYNGSIATNGTVSFGFNGSWSGSNQAPDQFVLNGTTCTGDVSEPPPTSPPPTTAPPTTPPTTPPPDGEDPMSVVAAMEPGWNLGNSLDAVGDDETAWGNPWITQELIQNIRAEGFNSIRIPVTWSAQQGPAPSYTIDQAYLDRVEEVVDWALDEDFYVMINIHHDSWQWIVDMPNDRTNVLDRYNAIWTQVADTFQDASPRLMFESVNEPLFTGSDDALHTELLHELNVSFHEIVRDSGGNNADRMLVLPTMHTGSEQPYLDALNHTIAELDDPNLIATVHFYGFWPFSVNVAGYTRFDDEVRQDIVDTFDRVHNAFVTRGIPVVIGEYGLLGFDQHVGTIQQGEKLKFFEFVNHYAQQTQLTTQIWDNGQHYNRNAMHWRDQEFYDMLSASWSGRSGTASADQVYVEVAGQITDQTLTLNRHGTTFEGLRHGSTLLTEGQHYTVAGDQLTITASTLTDLVGSQQYGVNADLHAEFSQGAPWRISVISYDTPILQDANGATNSFAVPTEFRGDQLATMEAVYADGSNAGPHDWTSFKEFSQAFEPDYDAGVIELTSTFFDSVNDGAPVTLTFHFWSGDTVSYEVVRSGSTVTGTAG</sequence>
<dbReference type="EC" id="3.2.1.4" evidence="2"/>
<dbReference type="PROSITE" id="PS00659">
    <property type="entry name" value="GLYCOSYL_HYDROL_F5"/>
    <property type="match status" value="1"/>
</dbReference>
<evidence type="ECO:0000313" key="13">
    <source>
        <dbReference type="Proteomes" id="UP000662857"/>
    </source>
</evidence>
<dbReference type="InterPro" id="IPR001919">
    <property type="entry name" value="CBD2"/>
</dbReference>
<evidence type="ECO:0000256" key="9">
    <source>
        <dbReference type="SAM" id="MobiDB-lite"/>
    </source>
</evidence>
<evidence type="ECO:0000259" key="11">
    <source>
        <dbReference type="PROSITE" id="PS51173"/>
    </source>
</evidence>
<gene>
    <name evidence="12" type="ORF">JQS43_10115</name>
</gene>
<feature type="domain" description="CBM2" evidence="11">
    <location>
        <begin position="33"/>
        <end position="142"/>
    </location>
</feature>
<dbReference type="GO" id="GO:0008422">
    <property type="term" value="F:beta-glucosidase activity"/>
    <property type="evidence" value="ECO:0007669"/>
    <property type="project" value="TreeGrafter"/>
</dbReference>
<evidence type="ECO:0000256" key="1">
    <source>
        <dbReference type="ARBA" id="ARBA00000966"/>
    </source>
</evidence>
<dbReference type="InterPro" id="IPR014756">
    <property type="entry name" value="Ig_E-set"/>
</dbReference>
<evidence type="ECO:0000256" key="4">
    <source>
        <dbReference type="ARBA" id="ARBA00022801"/>
    </source>
</evidence>
<dbReference type="Gene3D" id="3.20.20.80">
    <property type="entry name" value="Glycosidases"/>
    <property type="match status" value="1"/>
</dbReference>
<keyword evidence="3 10" id="KW-0732">Signal</keyword>
<feature type="signal peptide" evidence="10">
    <location>
        <begin position="1"/>
        <end position="36"/>
    </location>
</feature>
<dbReference type="InterPro" id="IPR001547">
    <property type="entry name" value="Glyco_hydro_5"/>
</dbReference>
<feature type="compositionally biased region" description="Pro residues" evidence="9">
    <location>
        <begin position="145"/>
        <end position="167"/>
    </location>
</feature>
<evidence type="ECO:0000256" key="2">
    <source>
        <dbReference type="ARBA" id="ARBA00012601"/>
    </source>
</evidence>
<dbReference type="SUPFAM" id="SSF49384">
    <property type="entry name" value="Carbohydrate-binding domain"/>
    <property type="match status" value="1"/>
</dbReference>
<dbReference type="InterPro" id="IPR040946">
    <property type="entry name" value="CBM46"/>
</dbReference>
<evidence type="ECO:0000313" key="12">
    <source>
        <dbReference type="EMBL" id="QSB16590.1"/>
    </source>
</evidence>
<dbReference type="Gene3D" id="2.60.40.290">
    <property type="match status" value="1"/>
</dbReference>
<dbReference type="Pfam" id="PF00150">
    <property type="entry name" value="Cellulase"/>
    <property type="match status" value="1"/>
</dbReference>
<dbReference type="InterPro" id="IPR018087">
    <property type="entry name" value="Glyco_hydro_5_CS"/>
</dbReference>
<evidence type="ECO:0000256" key="10">
    <source>
        <dbReference type="SAM" id="SignalP"/>
    </source>
</evidence>
<evidence type="ECO:0000256" key="8">
    <source>
        <dbReference type="ARBA" id="ARBA00023326"/>
    </source>
</evidence>
<dbReference type="InterPro" id="IPR013783">
    <property type="entry name" value="Ig-like_fold"/>
</dbReference>
<dbReference type="Gene3D" id="2.60.40.10">
    <property type="entry name" value="Immunoglobulins"/>
    <property type="match status" value="1"/>
</dbReference>
<dbReference type="GO" id="GO:0008810">
    <property type="term" value="F:cellulase activity"/>
    <property type="evidence" value="ECO:0007669"/>
    <property type="project" value="UniProtKB-EC"/>
</dbReference>
<dbReference type="RefSeq" id="WP_239678817.1">
    <property type="nucleotide sequence ID" value="NZ_CP070499.1"/>
</dbReference>
<keyword evidence="13" id="KW-1185">Reference proteome</keyword>
<dbReference type="Pfam" id="PF18448">
    <property type="entry name" value="CBM46"/>
    <property type="match status" value="1"/>
</dbReference>
<dbReference type="KEGG" id="nhy:JQS43_10115"/>
<keyword evidence="4" id="KW-0378">Hydrolase</keyword>
<dbReference type="InterPro" id="IPR017853">
    <property type="entry name" value="GH"/>
</dbReference>
<proteinExistence type="predicted"/>
<feature type="region of interest" description="Disordered" evidence="9">
    <location>
        <begin position="136"/>
        <end position="174"/>
    </location>
</feature>
<evidence type="ECO:0000256" key="3">
    <source>
        <dbReference type="ARBA" id="ARBA00022729"/>
    </source>
</evidence>
<evidence type="ECO:0000256" key="7">
    <source>
        <dbReference type="ARBA" id="ARBA00023295"/>
    </source>
</evidence>
<evidence type="ECO:0000256" key="5">
    <source>
        <dbReference type="ARBA" id="ARBA00023001"/>
    </source>
</evidence>
<dbReference type="EMBL" id="CP070499">
    <property type="protein sequence ID" value="QSB16590.1"/>
    <property type="molecule type" value="Genomic_DNA"/>
</dbReference>
<dbReference type="Proteomes" id="UP000662857">
    <property type="component" value="Chromosome"/>
</dbReference>
<evidence type="ECO:0000256" key="6">
    <source>
        <dbReference type="ARBA" id="ARBA00023277"/>
    </source>
</evidence>
<dbReference type="InterPro" id="IPR050386">
    <property type="entry name" value="Glycosyl_hydrolase_5"/>
</dbReference>
<comment type="catalytic activity">
    <reaction evidence="1">
        <text>Endohydrolysis of (1-&gt;4)-beta-D-glucosidic linkages in cellulose, lichenin and cereal beta-D-glucans.</text>
        <dbReference type="EC" id="3.2.1.4"/>
    </reaction>
</comment>
<dbReference type="Pfam" id="PF03442">
    <property type="entry name" value="CBM_X2"/>
    <property type="match status" value="1"/>
</dbReference>
<dbReference type="InterPro" id="IPR012291">
    <property type="entry name" value="CBM2_carb-bd_dom_sf"/>
</dbReference>
<dbReference type="SUPFAM" id="SSF81296">
    <property type="entry name" value="E set domains"/>
    <property type="match status" value="1"/>
</dbReference>
<dbReference type="SMART" id="SM00637">
    <property type="entry name" value="CBD_II"/>
    <property type="match status" value="1"/>
</dbReference>
<dbReference type="GO" id="GO:0005576">
    <property type="term" value="C:extracellular region"/>
    <property type="evidence" value="ECO:0007669"/>
    <property type="project" value="TreeGrafter"/>
</dbReference>